<feature type="region of interest" description="Disordered" evidence="1">
    <location>
        <begin position="63"/>
        <end position="89"/>
    </location>
</feature>
<keyword evidence="3" id="KW-1185">Reference proteome</keyword>
<feature type="compositionally biased region" description="Basic and acidic residues" evidence="1">
    <location>
        <begin position="63"/>
        <end position="80"/>
    </location>
</feature>
<gene>
    <name evidence="2" type="ORF">TrRE_jg8398</name>
</gene>
<dbReference type="Proteomes" id="UP001165082">
    <property type="component" value="Unassembled WGS sequence"/>
</dbReference>
<evidence type="ECO:0000313" key="2">
    <source>
        <dbReference type="EMBL" id="GMH46522.1"/>
    </source>
</evidence>
<feature type="region of interest" description="Disordered" evidence="1">
    <location>
        <begin position="1"/>
        <end position="22"/>
    </location>
</feature>
<dbReference type="AlphaFoldDB" id="A0A9W6Z850"/>
<comment type="caution">
    <text evidence="2">The sequence shown here is derived from an EMBL/GenBank/DDBJ whole genome shotgun (WGS) entry which is preliminary data.</text>
</comment>
<protein>
    <submittedName>
        <fullName evidence="2">Uncharacterized protein</fullName>
    </submittedName>
</protein>
<evidence type="ECO:0000313" key="3">
    <source>
        <dbReference type="Proteomes" id="UP001165082"/>
    </source>
</evidence>
<accession>A0A9W6Z850</accession>
<reference evidence="2" key="1">
    <citation type="submission" date="2022-07" db="EMBL/GenBank/DDBJ databases">
        <title>Genome analysis of Parmales, a sister group of diatoms, reveals the evolutionary specialization of diatoms from phago-mixotrophs to photoautotrophs.</title>
        <authorList>
            <person name="Ban H."/>
            <person name="Sato S."/>
            <person name="Yoshikawa S."/>
            <person name="Kazumasa Y."/>
            <person name="Nakamura Y."/>
            <person name="Ichinomiya M."/>
            <person name="Saitoh K."/>
            <person name="Sato N."/>
            <person name="Blanc-Mathieu R."/>
            <person name="Endo H."/>
            <person name="Kuwata A."/>
            <person name="Ogata H."/>
        </authorList>
    </citation>
    <scope>NUCLEOTIDE SEQUENCE</scope>
</reference>
<dbReference type="EMBL" id="BRXZ01000520">
    <property type="protein sequence ID" value="GMH46522.1"/>
    <property type="molecule type" value="Genomic_DNA"/>
</dbReference>
<organism evidence="2 3">
    <name type="scientific">Triparma retinervis</name>
    <dbReference type="NCBI Taxonomy" id="2557542"/>
    <lineage>
        <taxon>Eukaryota</taxon>
        <taxon>Sar</taxon>
        <taxon>Stramenopiles</taxon>
        <taxon>Ochrophyta</taxon>
        <taxon>Bolidophyceae</taxon>
        <taxon>Parmales</taxon>
        <taxon>Triparmaceae</taxon>
        <taxon>Triparma</taxon>
    </lineage>
</organism>
<evidence type="ECO:0000256" key="1">
    <source>
        <dbReference type="SAM" id="MobiDB-lite"/>
    </source>
</evidence>
<sequence>MRFGPEDGPGDDGPPKDGHMLGITASQNDFMKEIMKKDSAVSAAFKANKTIYRSTRNCILAEHTPRDPTRKRMTDEEFRASKQGMGSGGGLGATLKAYQGVDKYIGGEGGGGEADAAKVDVELEKLYAKKKQIEMKVKELDRLLVLK</sequence>
<proteinExistence type="predicted"/>
<name>A0A9W6Z850_9STRA</name>
<dbReference type="OrthoDB" id="10357250at2759"/>